<dbReference type="PANTHER" id="PTHR43405">
    <property type="entry name" value="GLYCOSYL HYDROLASE DIGH"/>
    <property type="match status" value="1"/>
</dbReference>
<dbReference type="AlphaFoldDB" id="A0A5C6RLA7"/>
<keyword evidence="3" id="KW-0378">Hydrolase</keyword>
<dbReference type="Pfam" id="PF02638">
    <property type="entry name" value="GHL10"/>
    <property type="match status" value="1"/>
</dbReference>
<dbReference type="InterPro" id="IPR052177">
    <property type="entry name" value="Divisome_Glycosyl_Hydrolase"/>
</dbReference>
<name>A0A5C6RLA7_9BACT</name>
<dbReference type="EMBL" id="VOOR01000019">
    <property type="protein sequence ID" value="TXB63126.1"/>
    <property type="molecule type" value="Genomic_DNA"/>
</dbReference>
<evidence type="ECO:0000256" key="1">
    <source>
        <dbReference type="ARBA" id="ARBA00022729"/>
    </source>
</evidence>
<protein>
    <submittedName>
        <fullName evidence="3">Family 10 glycosylhydrolase</fullName>
    </submittedName>
</protein>
<feature type="domain" description="Glycosyl hydrolase-like 10" evidence="2">
    <location>
        <begin position="65"/>
        <end position="382"/>
    </location>
</feature>
<dbReference type="Gene3D" id="3.20.20.80">
    <property type="entry name" value="Glycosidases"/>
    <property type="match status" value="1"/>
</dbReference>
<dbReference type="OrthoDB" id="9773203at2"/>
<proteinExistence type="predicted"/>
<keyword evidence="1" id="KW-0732">Signal</keyword>
<evidence type="ECO:0000313" key="3">
    <source>
        <dbReference type="EMBL" id="TXB63126.1"/>
    </source>
</evidence>
<dbReference type="SUPFAM" id="SSF51445">
    <property type="entry name" value="(Trans)glycosidases"/>
    <property type="match status" value="1"/>
</dbReference>
<dbReference type="InterPro" id="IPR017853">
    <property type="entry name" value="GH"/>
</dbReference>
<comment type="caution">
    <text evidence="3">The sequence shown here is derived from an EMBL/GenBank/DDBJ whole genome shotgun (WGS) entry which is preliminary data.</text>
</comment>
<evidence type="ECO:0000313" key="4">
    <source>
        <dbReference type="Proteomes" id="UP000321580"/>
    </source>
</evidence>
<dbReference type="Gene3D" id="2.60.40.10">
    <property type="entry name" value="Immunoglobulins"/>
    <property type="match status" value="1"/>
</dbReference>
<accession>A0A5C6RLA7</accession>
<organism evidence="3 4">
    <name type="scientific">Phaeodactylibacter luteus</name>
    <dbReference type="NCBI Taxonomy" id="1564516"/>
    <lineage>
        <taxon>Bacteria</taxon>
        <taxon>Pseudomonadati</taxon>
        <taxon>Bacteroidota</taxon>
        <taxon>Saprospiria</taxon>
        <taxon>Saprospirales</taxon>
        <taxon>Haliscomenobacteraceae</taxon>
        <taxon>Phaeodactylibacter</taxon>
    </lineage>
</organism>
<dbReference type="Proteomes" id="UP000321580">
    <property type="component" value="Unassembled WGS sequence"/>
</dbReference>
<reference evidence="3 4" key="1">
    <citation type="submission" date="2019-08" db="EMBL/GenBank/DDBJ databases">
        <title>Genome of Phaeodactylibacter luteus.</title>
        <authorList>
            <person name="Bowman J.P."/>
        </authorList>
    </citation>
    <scope>NUCLEOTIDE SEQUENCE [LARGE SCALE GENOMIC DNA]</scope>
    <source>
        <strain evidence="3 4">KCTC 42180</strain>
    </source>
</reference>
<evidence type="ECO:0000259" key="2">
    <source>
        <dbReference type="Pfam" id="PF02638"/>
    </source>
</evidence>
<dbReference type="GO" id="GO:0016787">
    <property type="term" value="F:hydrolase activity"/>
    <property type="evidence" value="ECO:0007669"/>
    <property type="project" value="UniProtKB-KW"/>
</dbReference>
<dbReference type="PANTHER" id="PTHR43405:SF1">
    <property type="entry name" value="GLYCOSYL HYDROLASE DIGH"/>
    <property type="match status" value="1"/>
</dbReference>
<sequence>MKTSGHCFPYCWSKQERPKEIPPTYKTSFAMPVQNKSLALCAAAFMLFALSLPPIQAQQPSPKREFRGAWVATVLSLDYPDRPTTWPVALKEDWKNLVAGLKAAGLNAVIVQVRPAADAFYPSRYAPWSAYLTGQQGLPPEKGFDPLEFMIAEAHRQGLEFHAWLNPYRASMNLDTTAFAPGHVFHQHRKWLRSYGGRYYLDPGIPAVRHHLSSIVAELAAQYDIDGLHFDDYFYPYPVADAPFPDSSSFARYGARYDSVADWRRFNVDRLIQMTDSTLARHKPFAQFGVSPFGVWRNLADDPRGSATQASVSTYDHLYADVLRWAQQGWVDYLVPQLYWHRGFEPADHTALQEWWGKYRGKARLYIGHAAYRAGNSTHEQWRSAGELPAQVKLGRANPEIEGAVFFRAASLLENRLGTRDSIQHLYALPALLPARPGASDCSSPRLKKAKTKRKGNLIRWKDSRGTAEARQFVIYRFEGQKAGSLEEARAIRYISPANRGQRRHKFIDGEAQAGKAYTYIITAVDRARRESLPSRPAVVQP</sequence>
<dbReference type="InterPro" id="IPR013783">
    <property type="entry name" value="Ig-like_fold"/>
</dbReference>
<gene>
    <name evidence="3" type="ORF">FRY97_10740</name>
</gene>
<dbReference type="InterPro" id="IPR003790">
    <property type="entry name" value="GHL10"/>
</dbReference>
<keyword evidence="4" id="KW-1185">Reference proteome</keyword>